<reference evidence="1" key="1">
    <citation type="journal article" date="2015" name="Nature">
        <title>Complex archaea that bridge the gap between prokaryotes and eukaryotes.</title>
        <authorList>
            <person name="Spang A."/>
            <person name="Saw J.H."/>
            <person name="Jorgensen S.L."/>
            <person name="Zaremba-Niedzwiedzka K."/>
            <person name="Martijn J."/>
            <person name="Lind A.E."/>
            <person name="van Eijk R."/>
            <person name="Schleper C."/>
            <person name="Guy L."/>
            <person name="Ettema T.J."/>
        </authorList>
    </citation>
    <scope>NUCLEOTIDE SEQUENCE</scope>
</reference>
<dbReference type="AlphaFoldDB" id="A0A0F9ECN1"/>
<evidence type="ECO:0000313" key="1">
    <source>
        <dbReference type="EMBL" id="KKL71813.1"/>
    </source>
</evidence>
<protein>
    <submittedName>
        <fullName evidence="1">Uncharacterized protein</fullName>
    </submittedName>
</protein>
<feature type="non-terminal residue" evidence="1">
    <location>
        <position position="1"/>
    </location>
</feature>
<sequence>VPGPLINIERALEVFKANLPKNAKCIVMSDDIQMKVIGDIYDLTRGLDPLDGYVESTLGK</sequence>
<name>A0A0F9ECN1_9ZZZZ</name>
<accession>A0A0F9ECN1</accession>
<organism evidence="1">
    <name type="scientific">marine sediment metagenome</name>
    <dbReference type="NCBI Taxonomy" id="412755"/>
    <lineage>
        <taxon>unclassified sequences</taxon>
        <taxon>metagenomes</taxon>
        <taxon>ecological metagenomes</taxon>
    </lineage>
</organism>
<dbReference type="EMBL" id="LAZR01025473">
    <property type="protein sequence ID" value="KKL71813.1"/>
    <property type="molecule type" value="Genomic_DNA"/>
</dbReference>
<proteinExistence type="predicted"/>
<comment type="caution">
    <text evidence="1">The sequence shown here is derived from an EMBL/GenBank/DDBJ whole genome shotgun (WGS) entry which is preliminary data.</text>
</comment>
<gene>
    <name evidence="1" type="ORF">LCGC14_2091130</name>
</gene>